<keyword evidence="3" id="KW-1185">Reference proteome</keyword>
<dbReference type="EMBL" id="JANPWB010000005">
    <property type="protein sequence ID" value="KAJ1187177.1"/>
    <property type="molecule type" value="Genomic_DNA"/>
</dbReference>
<evidence type="ECO:0000313" key="3">
    <source>
        <dbReference type="Proteomes" id="UP001066276"/>
    </source>
</evidence>
<accession>A0AAV7UDQ4</accession>
<feature type="compositionally biased region" description="Pro residues" evidence="1">
    <location>
        <begin position="26"/>
        <end position="38"/>
    </location>
</feature>
<gene>
    <name evidence="2" type="ORF">NDU88_003956</name>
</gene>
<evidence type="ECO:0000313" key="2">
    <source>
        <dbReference type="EMBL" id="KAJ1187177.1"/>
    </source>
</evidence>
<comment type="caution">
    <text evidence="2">The sequence shown here is derived from an EMBL/GenBank/DDBJ whole genome shotgun (WGS) entry which is preliminary data.</text>
</comment>
<feature type="region of interest" description="Disordered" evidence="1">
    <location>
        <begin position="1"/>
        <end position="93"/>
    </location>
</feature>
<dbReference type="Proteomes" id="UP001066276">
    <property type="component" value="Chromosome 3_1"/>
</dbReference>
<sequence>METLQPLLLSKTRGGLGGKGEKPGPIQAPPRRGPPLDSPPHLTSPLRGWASRQSTTVPAPTKEHARLRPPAPSRHSAGPNAAAPHTMPLDSVAGGRPPGLVYCACRLRAPHRERPTG</sequence>
<evidence type="ECO:0000256" key="1">
    <source>
        <dbReference type="SAM" id="MobiDB-lite"/>
    </source>
</evidence>
<name>A0AAV7UDQ4_PLEWA</name>
<protein>
    <submittedName>
        <fullName evidence="2">Uncharacterized protein</fullName>
    </submittedName>
</protein>
<reference evidence="2" key="1">
    <citation type="journal article" date="2022" name="bioRxiv">
        <title>Sequencing and chromosome-scale assembly of the giantPleurodeles waltlgenome.</title>
        <authorList>
            <person name="Brown T."/>
            <person name="Elewa A."/>
            <person name="Iarovenko S."/>
            <person name="Subramanian E."/>
            <person name="Araus A.J."/>
            <person name="Petzold A."/>
            <person name="Susuki M."/>
            <person name="Suzuki K.-i.T."/>
            <person name="Hayashi T."/>
            <person name="Toyoda A."/>
            <person name="Oliveira C."/>
            <person name="Osipova E."/>
            <person name="Leigh N.D."/>
            <person name="Simon A."/>
            <person name="Yun M.H."/>
        </authorList>
    </citation>
    <scope>NUCLEOTIDE SEQUENCE</scope>
    <source>
        <strain evidence="2">20211129_DDA</strain>
        <tissue evidence="2">Liver</tissue>
    </source>
</reference>
<proteinExistence type="predicted"/>
<organism evidence="2 3">
    <name type="scientific">Pleurodeles waltl</name>
    <name type="common">Iberian ribbed newt</name>
    <dbReference type="NCBI Taxonomy" id="8319"/>
    <lineage>
        <taxon>Eukaryota</taxon>
        <taxon>Metazoa</taxon>
        <taxon>Chordata</taxon>
        <taxon>Craniata</taxon>
        <taxon>Vertebrata</taxon>
        <taxon>Euteleostomi</taxon>
        <taxon>Amphibia</taxon>
        <taxon>Batrachia</taxon>
        <taxon>Caudata</taxon>
        <taxon>Salamandroidea</taxon>
        <taxon>Salamandridae</taxon>
        <taxon>Pleurodelinae</taxon>
        <taxon>Pleurodeles</taxon>
    </lineage>
</organism>
<dbReference type="AlphaFoldDB" id="A0AAV7UDQ4"/>